<organism evidence="2 3">
    <name type="scientific">Capsella rubella</name>
    <dbReference type="NCBI Taxonomy" id="81985"/>
    <lineage>
        <taxon>Eukaryota</taxon>
        <taxon>Viridiplantae</taxon>
        <taxon>Streptophyta</taxon>
        <taxon>Embryophyta</taxon>
        <taxon>Tracheophyta</taxon>
        <taxon>Spermatophyta</taxon>
        <taxon>Magnoliopsida</taxon>
        <taxon>eudicotyledons</taxon>
        <taxon>Gunneridae</taxon>
        <taxon>Pentapetalae</taxon>
        <taxon>rosids</taxon>
        <taxon>malvids</taxon>
        <taxon>Brassicales</taxon>
        <taxon>Brassicaceae</taxon>
        <taxon>Camelineae</taxon>
        <taxon>Capsella</taxon>
    </lineage>
</organism>
<feature type="compositionally biased region" description="Basic and acidic residues" evidence="1">
    <location>
        <begin position="59"/>
        <end position="71"/>
    </location>
</feature>
<keyword evidence="3" id="KW-1185">Reference proteome</keyword>
<reference evidence="3" key="1">
    <citation type="journal article" date="2013" name="Nat. Genet.">
        <title>The Capsella rubella genome and the genomic consequences of rapid mating system evolution.</title>
        <authorList>
            <person name="Slotte T."/>
            <person name="Hazzouri K.M."/>
            <person name="Agren J.A."/>
            <person name="Koenig D."/>
            <person name="Maumus F."/>
            <person name="Guo Y.L."/>
            <person name="Steige K."/>
            <person name="Platts A.E."/>
            <person name="Escobar J.S."/>
            <person name="Newman L.K."/>
            <person name="Wang W."/>
            <person name="Mandakova T."/>
            <person name="Vello E."/>
            <person name="Smith L.M."/>
            <person name="Henz S.R."/>
            <person name="Steffen J."/>
            <person name="Takuno S."/>
            <person name="Brandvain Y."/>
            <person name="Coop G."/>
            <person name="Andolfatto P."/>
            <person name="Hu T.T."/>
            <person name="Blanchette M."/>
            <person name="Clark R.M."/>
            <person name="Quesneville H."/>
            <person name="Nordborg M."/>
            <person name="Gaut B.S."/>
            <person name="Lysak M.A."/>
            <person name="Jenkins J."/>
            <person name="Grimwood J."/>
            <person name="Chapman J."/>
            <person name="Prochnik S."/>
            <person name="Shu S."/>
            <person name="Rokhsar D."/>
            <person name="Schmutz J."/>
            <person name="Weigel D."/>
            <person name="Wright S.I."/>
        </authorList>
    </citation>
    <scope>NUCLEOTIDE SEQUENCE [LARGE SCALE GENOMIC DNA]</scope>
    <source>
        <strain evidence="3">cv. Monte Gargano</strain>
    </source>
</reference>
<protein>
    <submittedName>
        <fullName evidence="2">Uncharacterized protein</fullName>
    </submittedName>
</protein>
<evidence type="ECO:0000256" key="1">
    <source>
        <dbReference type="SAM" id="MobiDB-lite"/>
    </source>
</evidence>
<feature type="compositionally biased region" description="Low complexity" evidence="1">
    <location>
        <begin position="72"/>
        <end position="83"/>
    </location>
</feature>
<dbReference type="KEGG" id="crb:17896394"/>
<proteinExistence type="predicted"/>
<dbReference type="AlphaFoldDB" id="R0I0Q8"/>
<dbReference type="OrthoDB" id="1101370at2759"/>
<evidence type="ECO:0000313" key="3">
    <source>
        <dbReference type="Proteomes" id="UP000029121"/>
    </source>
</evidence>
<dbReference type="PANTHER" id="PTHR34046:SF7">
    <property type="entry name" value="DUF740 FAMILY PROTEIN"/>
    <property type="match status" value="1"/>
</dbReference>
<dbReference type="EMBL" id="KB870806">
    <property type="protein sequence ID" value="EOA35779.1"/>
    <property type="molecule type" value="Genomic_DNA"/>
</dbReference>
<dbReference type="eggNOG" id="ENOG502R1J6">
    <property type="taxonomic scope" value="Eukaryota"/>
</dbReference>
<name>R0I0Q8_9BRAS</name>
<feature type="region of interest" description="Disordered" evidence="1">
    <location>
        <begin position="59"/>
        <end position="90"/>
    </location>
</feature>
<sequence>VALSLHDAHINTNTSMLTNTQNKILKFKTPAELTRQSTSSFQLSSMANVLINRRTRRAVKPENAKWKRSDSKSNTSSENSNFSCKKHTKHRQSPGICSLCLTERLSNSKLSLNYYDYTKKTDQASGYCGSSASSSSSSVSSCYSSSSVSSCSSPLQYRFRSEKKKDGKKQSFLFRLLLGSIVD</sequence>
<dbReference type="PANTHER" id="PTHR34046">
    <property type="entry name" value="OS06G0218800 PROTEIN"/>
    <property type="match status" value="1"/>
</dbReference>
<evidence type="ECO:0000313" key="2">
    <source>
        <dbReference type="EMBL" id="EOA35779.1"/>
    </source>
</evidence>
<gene>
    <name evidence="2" type="ORF">CARUB_v10021011mg</name>
</gene>
<accession>R0I0Q8</accession>
<feature type="non-terminal residue" evidence="2">
    <location>
        <position position="1"/>
    </location>
</feature>
<dbReference type="Proteomes" id="UP000029121">
    <property type="component" value="Unassembled WGS sequence"/>
</dbReference>